<protein>
    <recommendedName>
        <fullName evidence="2 4">peptidylprolyl isomerase</fullName>
        <ecNumber evidence="2 4">5.2.1.8</ecNumber>
    </recommendedName>
</protein>
<comment type="caution">
    <text evidence="8">The sequence shown here is derived from an EMBL/GenBank/DDBJ whole genome shotgun (WGS) entry which is preliminary data.</text>
</comment>
<sequence length="296" mass="32790">MNRFLKAFGLLSIITLFAACKKDDGPNTVPPRDYAVQYATEKVDIENYLKTHYMVVDPVTLDAVFFAIPEGGTQTSIWDQTEYPLRNKIVNSNSVDYTVYYLVFNEGVGEAATRADNVLVAYSGTLFSGVQFDSQPYPQSLSPLYNSIEGWQEIIPLFKTGIYVDVDPSNPATFEGYGAGAMFLPSGLAYYNSSPSSAVSAYDSMIFTFKMYQLQYTDVDGDGILNKFETADGIDLNDYDTDGDDLPNYLDTDDDGDGHFTKNEIEDPETGDSYDFDEIPTCTGGTLKKHLDPACF</sequence>
<dbReference type="EC" id="5.2.1.8" evidence="2 4"/>
<dbReference type="RefSeq" id="WP_341696357.1">
    <property type="nucleotide sequence ID" value="NZ_JBBYHR010000003.1"/>
</dbReference>
<keyword evidence="4 8" id="KW-0413">Isomerase</keyword>
<feature type="signal peptide" evidence="6">
    <location>
        <begin position="1"/>
        <end position="18"/>
    </location>
</feature>
<evidence type="ECO:0000313" key="8">
    <source>
        <dbReference type="EMBL" id="MEL1244045.1"/>
    </source>
</evidence>
<dbReference type="SUPFAM" id="SSF54534">
    <property type="entry name" value="FKBP-like"/>
    <property type="match status" value="1"/>
</dbReference>
<dbReference type="PROSITE" id="PS50059">
    <property type="entry name" value="FKBP_PPIASE"/>
    <property type="match status" value="1"/>
</dbReference>
<accession>A0ABU9HVX3</accession>
<keyword evidence="9" id="KW-1185">Reference proteome</keyword>
<evidence type="ECO:0000256" key="1">
    <source>
        <dbReference type="ARBA" id="ARBA00000971"/>
    </source>
</evidence>
<evidence type="ECO:0000256" key="3">
    <source>
        <dbReference type="ARBA" id="ARBA00023110"/>
    </source>
</evidence>
<feature type="chain" id="PRO_5045963254" description="peptidylprolyl isomerase" evidence="6">
    <location>
        <begin position="19"/>
        <end position="296"/>
    </location>
</feature>
<feature type="compositionally biased region" description="Acidic residues" evidence="5">
    <location>
        <begin position="236"/>
        <end position="256"/>
    </location>
</feature>
<evidence type="ECO:0000256" key="5">
    <source>
        <dbReference type="SAM" id="MobiDB-lite"/>
    </source>
</evidence>
<dbReference type="InterPro" id="IPR046357">
    <property type="entry name" value="PPIase_dom_sf"/>
</dbReference>
<dbReference type="PROSITE" id="PS51257">
    <property type="entry name" value="PROKAR_LIPOPROTEIN"/>
    <property type="match status" value="1"/>
</dbReference>
<evidence type="ECO:0000256" key="2">
    <source>
        <dbReference type="ARBA" id="ARBA00013194"/>
    </source>
</evidence>
<name>A0ABU9HVX3_9FLAO</name>
<comment type="catalytic activity">
    <reaction evidence="1 4">
        <text>[protein]-peptidylproline (omega=180) = [protein]-peptidylproline (omega=0)</text>
        <dbReference type="Rhea" id="RHEA:16237"/>
        <dbReference type="Rhea" id="RHEA-COMP:10747"/>
        <dbReference type="Rhea" id="RHEA-COMP:10748"/>
        <dbReference type="ChEBI" id="CHEBI:83833"/>
        <dbReference type="ChEBI" id="CHEBI:83834"/>
        <dbReference type="EC" id="5.2.1.8"/>
    </reaction>
</comment>
<evidence type="ECO:0000259" key="7">
    <source>
        <dbReference type="PROSITE" id="PS50059"/>
    </source>
</evidence>
<dbReference type="InterPro" id="IPR001179">
    <property type="entry name" value="PPIase_FKBP_dom"/>
</dbReference>
<dbReference type="Proteomes" id="UP001464555">
    <property type="component" value="Unassembled WGS sequence"/>
</dbReference>
<feature type="region of interest" description="Disordered" evidence="5">
    <location>
        <begin position="236"/>
        <end position="277"/>
    </location>
</feature>
<dbReference type="GO" id="GO:0016853">
    <property type="term" value="F:isomerase activity"/>
    <property type="evidence" value="ECO:0007669"/>
    <property type="project" value="UniProtKB-KW"/>
</dbReference>
<feature type="compositionally biased region" description="Acidic residues" evidence="5">
    <location>
        <begin position="266"/>
        <end position="277"/>
    </location>
</feature>
<dbReference type="Gene3D" id="3.10.50.40">
    <property type="match status" value="1"/>
</dbReference>
<dbReference type="EMBL" id="JBBYHR010000003">
    <property type="protein sequence ID" value="MEL1244045.1"/>
    <property type="molecule type" value="Genomic_DNA"/>
</dbReference>
<proteinExistence type="predicted"/>
<evidence type="ECO:0000313" key="9">
    <source>
        <dbReference type="Proteomes" id="UP001464555"/>
    </source>
</evidence>
<keyword evidence="3 4" id="KW-0697">Rotamase</keyword>
<evidence type="ECO:0000256" key="6">
    <source>
        <dbReference type="SAM" id="SignalP"/>
    </source>
</evidence>
<feature type="domain" description="PPIase FKBP-type" evidence="7">
    <location>
        <begin position="115"/>
        <end position="210"/>
    </location>
</feature>
<organism evidence="8 9">
    <name type="scientific">Flavobacterium arundinis</name>
    <dbReference type="NCBI Taxonomy" id="3139143"/>
    <lineage>
        <taxon>Bacteria</taxon>
        <taxon>Pseudomonadati</taxon>
        <taxon>Bacteroidota</taxon>
        <taxon>Flavobacteriia</taxon>
        <taxon>Flavobacteriales</taxon>
        <taxon>Flavobacteriaceae</taxon>
        <taxon>Flavobacterium</taxon>
    </lineage>
</organism>
<reference evidence="8 9" key="1">
    <citation type="submission" date="2024-04" db="EMBL/GenBank/DDBJ databases">
        <title>Flavobacterium sp. DGU11 16S ribosomal RNA gene Genome sequencing and assembly.</title>
        <authorList>
            <person name="Park S."/>
        </authorList>
    </citation>
    <scope>NUCLEOTIDE SEQUENCE [LARGE SCALE GENOMIC DNA]</scope>
    <source>
        <strain evidence="8 9">DGU11</strain>
    </source>
</reference>
<gene>
    <name evidence="8" type="ORF">AAEO56_07235</name>
</gene>
<evidence type="ECO:0000256" key="4">
    <source>
        <dbReference type="PROSITE-ProRule" id="PRU00277"/>
    </source>
</evidence>
<keyword evidence="6" id="KW-0732">Signal</keyword>